<gene>
    <name evidence="9" type="primary">LOC101495176</name>
</gene>
<feature type="region of interest" description="Disordered" evidence="6">
    <location>
        <begin position="1"/>
        <end position="34"/>
    </location>
</feature>
<dbReference type="PANTHER" id="PTHR11119">
    <property type="entry name" value="XANTHINE-URACIL / VITAMIN C PERMEASE FAMILY MEMBER"/>
    <property type="match status" value="1"/>
</dbReference>
<feature type="transmembrane region" description="Helical" evidence="7">
    <location>
        <begin position="584"/>
        <end position="602"/>
    </location>
</feature>
<feature type="transmembrane region" description="Helical" evidence="7">
    <location>
        <begin position="341"/>
        <end position="358"/>
    </location>
</feature>
<feature type="transmembrane region" description="Helical" evidence="7">
    <location>
        <begin position="243"/>
        <end position="261"/>
    </location>
</feature>
<dbReference type="PaxDb" id="3827-XP_004509773.1"/>
<dbReference type="OrthoDB" id="1641903at2759"/>
<evidence type="ECO:0000256" key="4">
    <source>
        <dbReference type="ARBA" id="ARBA00022989"/>
    </source>
</evidence>
<sequence>METKSNSESLNKRGVTVDPKVAPFVPKTDHNPRDLRSWAKRTGFVSDYSGEAGTSGSEKFEPIDPVIVRTRHNNNNKGIEIQPVSHGGTVLDENVRKENEPVFALNPDGERKVGYRGNVNGNGSNGHGVSAVTPVPEENKNLVEGEVKVNLYEEGVEPVDGGGWKGPSELKCGLKENPGFVSLIYYGLQHYLSLAGSLVLIPLVMVPVMGGTDKDTATVISTMLFLSGIATILHSYFGTRLPLVQGSSFVYLAPALVIINAQEYRNLTEHKFRHIMRELQGAIIVGSIFQCILGFSGLMSILLRSINPVVVAPTVAAVGLAFFSYGFPLAGACLEITVPQIALVLFFTLYLRGISIFGRHLFRIYAVPLSVTIVWIFASFLTAGGVYNYKGCDPDIPSSNVLTDACRKHAYTMKHCRTDVSDALSTAAWVRIPYPLQWGIPIFHFRTSIIMVIVSLVASVDSVGTYGTASLQVNLRPPTRGVVSRGIALEGFCSILAGLWGSGTGSTTLTENVYTINATKVASRKVVELGAVFLILFSLIGKVGALLASIPQALAAAVLCFMWALTVALGLSTLQHGQSTSFRNMTIVGAALFLGMSVPAYFQQYQPESSLILPSYLLPYAAASSGPFHSGIKQLDFAINALMSMNMVVTLLVAFLLDNTVPGSRQERGVYIWSRPEDIAADEASPQSEYSLPKKFAWCCCWLKCLGV</sequence>
<evidence type="ECO:0000256" key="5">
    <source>
        <dbReference type="ARBA" id="ARBA00023136"/>
    </source>
</evidence>
<dbReference type="GO" id="GO:0022857">
    <property type="term" value="F:transmembrane transporter activity"/>
    <property type="evidence" value="ECO:0007669"/>
    <property type="project" value="InterPro"/>
</dbReference>
<organism evidence="8 9">
    <name type="scientific">Cicer arietinum</name>
    <name type="common">Chickpea</name>
    <name type="synonym">Garbanzo</name>
    <dbReference type="NCBI Taxonomy" id="3827"/>
    <lineage>
        <taxon>Eukaryota</taxon>
        <taxon>Viridiplantae</taxon>
        <taxon>Streptophyta</taxon>
        <taxon>Embryophyta</taxon>
        <taxon>Tracheophyta</taxon>
        <taxon>Spermatophyta</taxon>
        <taxon>Magnoliopsida</taxon>
        <taxon>eudicotyledons</taxon>
        <taxon>Gunneridae</taxon>
        <taxon>Pentapetalae</taxon>
        <taxon>rosids</taxon>
        <taxon>fabids</taxon>
        <taxon>Fabales</taxon>
        <taxon>Fabaceae</taxon>
        <taxon>Papilionoideae</taxon>
        <taxon>50 kb inversion clade</taxon>
        <taxon>NPAAA clade</taxon>
        <taxon>Hologalegina</taxon>
        <taxon>IRL clade</taxon>
        <taxon>Cicereae</taxon>
        <taxon>Cicer</taxon>
    </lineage>
</organism>
<feature type="transmembrane region" description="Helical" evidence="7">
    <location>
        <begin position="364"/>
        <end position="389"/>
    </location>
</feature>
<accession>A0A1S2YTQ8</accession>
<evidence type="ECO:0000313" key="8">
    <source>
        <dbReference type="Proteomes" id="UP000087171"/>
    </source>
</evidence>
<proteinExistence type="inferred from homology"/>
<keyword evidence="8" id="KW-1185">Reference proteome</keyword>
<dbReference type="Pfam" id="PF00860">
    <property type="entry name" value="Xan_ur_permease"/>
    <property type="match status" value="1"/>
</dbReference>
<dbReference type="InterPro" id="IPR006043">
    <property type="entry name" value="NCS2"/>
</dbReference>
<dbReference type="Proteomes" id="UP000087171">
    <property type="component" value="Chromosome Ca7"/>
</dbReference>
<name>A0A1S2YTQ8_CICAR</name>
<dbReference type="eggNOG" id="KOG1292">
    <property type="taxonomic scope" value="Eukaryota"/>
</dbReference>
<evidence type="ECO:0000256" key="7">
    <source>
        <dbReference type="SAM" id="Phobius"/>
    </source>
</evidence>
<keyword evidence="3 7" id="KW-0812">Transmembrane</keyword>
<evidence type="ECO:0000256" key="3">
    <source>
        <dbReference type="ARBA" id="ARBA00022692"/>
    </source>
</evidence>
<dbReference type="STRING" id="3827.A0A1S2YTQ8"/>
<dbReference type="AlphaFoldDB" id="A0A1S2YTQ8"/>
<evidence type="ECO:0000256" key="2">
    <source>
        <dbReference type="ARBA" id="ARBA00008821"/>
    </source>
</evidence>
<keyword evidence="5 7" id="KW-0472">Membrane</keyword>
<feature type="transmembrane region" description="Helical" evidence="7">
    <location>
        <begin position="553"/>
        <end position="572"/>
    </location>
</feature>
<reference evidence="8" key="1">
    <citation type="journal article" date="2013" name="Nat. Biotechnol.">
        <title>Draft genome sequence of chickpea (Cicer arietinum) provides a resource for trait improvement.</title>
        <authorList>
            <person name="Varshney R.K."/>
            <person name="Song C."/>
            <person name="Saxena R.K."/>
            <person name="Azam S."/>
            <person name="Yu S."/>
            <person name="Sharpe A.G."/>
            <person name="Cannon S."/>
            <person name="Baek J."/>
            <person name="Rosen B.D."/>
            <person name="Tar'an B."/>
            <person name="Millan T."/>
            <person name="Zhang X."/>
            <person name="Ramsay L.D."/>
            <person name="Iwata A."/>
            <person name="Wang Y."/>
            <person name="Nelson W."/>
            <person name="Farmer A.D."/>
            <person name="Gaur P.M."/>
            <person name="Soderlund C."/>
            <person name="Penmetsa R.V."/>
            <person name="Xu C."/>
            <person name="Bharti A.K."/>
            <person name="He W."/>
            <person name="Winter P."/>
            <person name="Zhao S."/>
            <person name="Hane J.K."/>
            <person name="Carrasquilla-Garcia N."/>
            <person name="Condie J.A."/>
            <person name="Upadhyaya H.D."/>
            <person name="Luo M.C."/>
            <person name="Thudi M."/>
            <person name="Gowda C.L."/>
            <person name="Singh N.P."/>
            <person name="Lichtenzveig J."/>
            <person name="Gali K.K."/>
            <person name="Rubio J."/>
            <person name="Nadarajan N."/>
            <person name="Dolezel J."/>
            <person name="Bansal K.C."/>
            <person name="Xu X."/>
            <person name="Edwards D."/>
            <person name="Zhang G."/>
            <person name="Kahl G."/>
            <person name="Gil J."/>
            <person name="Singh K.B."/>
            <person name="Datta S.K."/>
            <person name="Jackson S.A."/>
            <person name="Wang J."/>
            <person name="Cook D.R."/>
        </authorList>
    </citation>
    <scope>NUCLEOTIDE SEQUENCE [LARGE SCALE GENOMIC DNA]</scope>
    <source>
        <strain evidence="8">cv. CDC Frontier</strain>
    </source>
</reference>
<dbReference type="GeneID" id="101495176"/>
<dbReference type="KEGG" id="cam:101495176"/>
<feature type="transmembrane region" description="Helical" evidence="7">
    <location>
        <begin position="282"/>
        <end position="303"/>
    </location>
</feature>
<keyword evidence="4 7" id="KW-1133">Transmembrane helix</keyword>
<protein>
    <submittedName>
        <fullName evidence="9">Nucleobase-ascorbate transporter 11-like</fullName>
    </submittedName>
</protein>
<reference evidence="9" key="2">
    <citation type="submission" date="2025-08" db="UniProtKB">
        <authorList>
            <consortium name="RefSeq"/>
        </authorList>
    </citation>
    <scope>IDENTIFICATION</scope>
    <source>
        <tissue evidence="9">Etiolated seedlings</tissue>
    </source>
</reference>
<evidence type="ECO:0000256" key="6">
    <source>
        <dbReference type="SAM" id="MobiDB-lite"/>
    </source>
</evidence>
<feature type="transmembrane region" description="Helical" evidence="7">
    <location>
        <begin position="309"/>
        <end position="334"/>
    </location>
</feature>
<dbReference type="GO" id="GO:0016020">
    <property type="term" value="C:membrane"/>
    <property type="evidence" value="ECO:0007669"/>
    <property type="project" value="UniProtKB-SubCell"/>
</dbReference>
<evidence type="ECO:0000313" key="9">
    <source>
        <dbReference type="RefSeq" id="XP_004509773.1"/>
    </source>
</evidence>
<feature type="transmembrane region" description="Helical" evidence="7">
    <location>
        <begin position="637"/>
        <end position="657"/>
    </location>
</feature>
<comment type="similarity">
    <text evidence="2">Belongs to the nucleobase:cation symporter-2 (NCS2) (TC 2.A.40) family.</text>
</comment>
<comment type="subcellular location">
    <subcellularLocation>
        <location evidence="1">Membrane</location>
        <topology evidence="1">Multi-pass membrane protein</topology>
    </subcellularLocation>
</comment>
<feature type="transmembrane region" description="Helical" evidence="7">
    <location>
        <begin position="183"/>
        <end position="205"/>
    </location>
</feature>
<dbReference type="RefSeq" id="XP_004509773.1">
    <property type="nucleotide sequence ID" value="XM_004509716.3"/>
</dbReference>
<feature type="transmembrane region" description="Helical" evidence="7">
    <location>
        <begin position="526"/>
        <end position="547"/>
    </location>
</feature>
<evidence type="ECO:0000256" key="1">
    <source>
        <dbReference type="ARBA" id="ARBA00004141"/>
    </source>
</evidence>
<feature type="transmembrane region" description="Helical" evidence="7">
    <location>
        <begin position="217"/>
        <end position="237"/>
    </location>
</feature>